<accession>A0A0C3BIL1</accession>
<reference evidence="2" key="2">
    <citation type="submission" date="2015-01" db="EMBL/GenBank/DDBJ databases">
        <title>Evolutionary Origins and Diversification of the Mycorrhizal Mutualists.</title>
        <authorList>
            <consortium name="DOE Joint Genome Institute"/>
            <consortium name="Mycorrhizal Genomics Consortium"/>
            <person name="Kohler A."/>
            <person name="Kuo A."/>
            <person name="Nagy L.G."/>
            <person name="Floudas D."/>
            <person name="Copeland A."/>
            <person name="Barry K.W."/>
            <person name="Cichocki N."/>
            <person name="Veneault-Fourrey C."/>
            <person name="LaButti K."/>
            <person name="Lindquist E.A."/>
            <person name="Lipzen A."/>
            <person name="Lundell T."/>
            <person name="Morin E."/>
            <person name="Murat C."/>
            <person name="Riley R."/>
            <person name="Ohm R."/>
            <person name="Sun H."/>
            <person name="Tunlid A."/>
            <person name="Henrissat B."/>
            <person name="Grigoriev I.V."/>
            <person name="Hibbett D.S."/>
            <person name="Martin F."/>
        </authorList>
    </citation>
    <scope>NUCLEOTIDE SEQUENCE [LARGE SCALE GENOMIC DNA]</scope>
    <source>
        <strain evidence="2">MAFF 305830</strain>
    </source>
</reference>
<protein>
    <submittedName>
        <fullName evidence="1">Uncharacterized protein</fullName>
    </submittedName>
</protein>
<gene>
    <name evidence="1" type="ORF">M408DRAFT_241473</name>
</gene>
<dbReference type="EMBL" id="KN824281">
    <property type="protein sequence ID" value="KIM31964.1"/>
    <property type="molecule type" value="Genomic_DNA"/>
</dbReference>
<evidence type="ECO:0000313" key="2">
    <source>
        <dbReference type="Proteomes" id="UP000054097"/>
    </source>
</evidence>
<reference evidence="1 2" key="1">
    <citation type="submission" date="2014-04" db="EMBL/GenBank/DDBJ databases">
        <authorList>
            <consortium name="DOE Joint Genome Institute"/>
            <person name="Kuo A."/>
            <person name="Zuccaro A."/>
            <person name="Kohler A."/>
            <person name="Nagy L.G."/>
            <person name="Floudas D."/>
            <person name="Copeland A."/>
            <person name="Barry K.W."/>
            <person name="Cichocki N."/>
            <person name="Veneault-Fourrey C."/>
            <person name="LaButti K."/>
            <person name="Lindquist E.A."/>
            <person name="Lipzen A."/>
            <person name="Lundell T."/>
            <person name="Morin E."/>
            <person name="Murat C."/>
            <person name="Sun H."/>
            <person name="Tunlid A."/>
            <person name="Henrissat B."/>
            <person name="Grigoriev I.V."/>
            <person name="Hibbett D.S."/>
            <person name="Martin F."/>
            <person name="Nordberg H.P."/>
            <person name="Cantor M.N."/>
            <person name="Hua S.X."/>
        </authorList>
    </citation>
    <scope>NUCLEOTIDE SEQUENCE [LARGE SCALE GENOMIC DNA]</scope>
    <source>
        <strain evidence="1 2">MAFF 305830</strain>
    </source>
</reference>
<name>A0A0C3BIL1_SERVB</name>
<dbReference type="AlphaFoldDB" id="A0A0C3BIL1"/>
<dbReference type="HOGENOM" id="CLU_2224822_0_0_1"/>
<dbReference type="Proteomes" id="UP000054097">
    <property type="component" value="Unassembled WGS sequence"/>
</dbReference>
<organism evidence="1 2">
    <name type="scientific">Serendipita vermifera MAFF 305830</name>
    <dbReference type="NCBI Taxonomy" id="933852"/>
    <lineage>
        <taxon>Eukaryota</taxon>
        <taxon>Fungi</taxon>
        <taxon>Dikarya</taxon>
        <taxon>Basidiomycota</taxon>
        <taxon>Agaricomycotina</taxon>
        <taxon>Agaricomycetes</taxon>
        <taxon>Sebacinales</taxon>
        <taxon>Serendipitaceae</taxon>
        <taxon>Serendipita</taxon>
    </lineage>
</organism>
<proteinExistence type="predicted"/>
<sequence length="106" mass="11433">MKPPSSPPNRLACHAKPGKPHGGLFVVGKNSPHSRYKIDLAVCFEWDIAGIVGDCNGLNLTSFRLQAIILKLQQKDIPHETVFSPSPLPPLPPSLYLSLAIATILA</sequence>
<evidence type="ECO:0000313" key="1">
    <source>
        <dbReference type="EMBL" id="KIM31964.1"/>
    </source>
</evidence>
<keyword evidence="2" id="KW-1185">Reference proteome</keyword>